<dbReference type="GO" id="GO:0019901">
    <property type="term" value="F:protein kinase binding"/>
    <property type="evidence" value="ECO:0007669"/>
    <property type="project" value="InterPro"/>
</dbReference>
<dbReference type="GO" id="GO:0000307">
    <property type="term" value="C:cyclin-dependent protein kinase holoenzyme complex"/>
    <property type="evidence" value="ECO:0007669"/>
    <property type="project" value="TreeGrafter"/>
</dbReference>
<dbReference type="OrthoDB" id="10250320at2759"/>
<proteinExistence type="predicted"/>
<name>A0A8K0JIU4_9TREE</name>
<dbReference type="PANTHER" id="PTHR15615:SF10">
    <property type="entry name" value="PHO85 CYCLIN-2-RELATED"/>
    <property type="match status" value="1"/>
</dbReference>
<dbReference type="InterPro" id="IPR036915">
    <property type="entry name" value="Cyclin-like_sf"/>
</dbReference>
<dbReference type="InterPro" id="IPR013922">
    <property type="entry name" value="Cyclin_PHO80-like"/>
</dbReference>
<reference evidence="2" key="1">
    <citation type="submission" date="2020-04" db="EMBL/GenBank/DDBJ databases">
        <title>Analysis of mating type loci in Filobasidium floriforme.</title>
        <authorList>
            <person name="Nowrousian M."/>
        </authorList>
    </citation>
    <scope>NUCLEOTIDE SEQUENCE</scope>
    <source>
        <strain evidence="2">CBS 6242</strain>
    </source>
</reference>
<dbReference type="SUPFAM" id="SSF47954">
    <property type="entry name" value="Cyclin-like"/>
    <property type="match status" value="1"/>
</dbReference>
<sequence>MSSQSCYSPLPALAFEDRIHPASLSKCGIHDPALLEFIRTEVSRELIYFLSDKTNEIINSCQIVQIDKRTGQPIPSPSMESIEAELAALGLPTLDDFVAHVIEASNVQIPTLITTVALLERLRGRLPKVAKGMACTRHRVFLATLICAAKYVNDCSPKNKHWSKYSSIFSLPEVNLMEKQLLFLLDFDLNVTETDIVQYFEPFLSQYCFEPSAPSSPVVEQTPVFETVPIAATIPQELAQYSGRKVRTVTRGDVTYTHPGMDRSSSCSSLESVTSTIIQTPPGSPEMPARMAYAKPAVHKQVQRISPLEYQTQQVKTGAIHPSHLAAPPPVTIAGEAPGFLERLMRMHGRRKPMPATQSYDEVDAMTTLIQHGMAI</sequence>
<organism evidence="2 3">
    <name type="scientific">Filobasidium floriforme</name>
    <dbReference type="NCBI Taxonomy" id="5210"/>
    <lineage>
        <taxon>Eukaryota</taxon>
        <taxon>Fungi</taxon>
        <taxon>Dikarya</taxon>
        <taxon>Basidiomycota</taxon>
        <taxon>Agaricomycotina</taxon>
        <taxon>Tremellomycetes</taxon>
        <taxon>Filobasidiales</taxon>
        <taxon>Filobasidiaceae</taxon>
        <taxon>Filobasidium</taxon>
    </lineage>
</organism>
<dbReference type="Proteomes" id="UP000812966">
    <property type="component" value="Unassembled WGS sequence"/>
</dbReference>
<dbReference type="Gene3D" id="1.10.472.10">
    <property type="entry name" value="Cyclin-like"/>
    <property type="match status" value="1"/>
</dbReference>
<comment type="caution">
    <text evidence="2">The sequence shown here is derived from an EMBL/GenBank/DDBJ whole genome shotgun (WGS) entry which is preliminary data.</text>
</comment>
<protein>
    <recommendedName>
        <fullName evidence="1">Cyclin N-terminal domain-containing protein</fullName>
    </recommendedName>
</protein>
<dbReference type="EMBL" id="JABELV010000145">
    <property type="protein sequence ID" value="KAG7529565.1"/>
    <property type="molecule type" value="Genomic_DNA"/>
</dbReference>
<dbReference type="GO" id="GO:0005634">
    <property type="term" value="C:nucleus"/>
    <property type="evidence" value="ECO:0007669"/>
    <property type="project" value="TreeGrafter"/>
</dbReference>
<keyword evidence="3" id="KW-1185">Reference proteome</keyword>
<dbReference type="InterPro" id="IPR006671">
    <property type="entry name" value="Cyclin_N"/>
</dbReference>
<accession>A0A8K0JIU4</accession>
<evidence type="ECO:0000313" key="3">
    <source>
        <dbReference type="Proteomes" id="UP000812966"/>
    </source>
</evidence>
<dbReference type="PANTHER" id="PTHR15615">
    <property type="match status" value="1"/>
</dbReference>
<dbReference type="Pfam" id="PF00134">
    <property type="entry name" value="Cyclin_N"/>
    <property type="match status" value="1"/>
</dbReference>
<evidence type="ECO:0000259" key="1">
    <source>
        <dbReference type="Pfam" id="PF00134"/>
    </source>
</evidence>
<feature type="domain" description="Cyclin N-terminal" evidence="1">
    <location>
        <begin position="92"/>
        <end position="190"/>
    </location>
</feature>
<gene>
    <name evidence="2" type="ORF">FFLO_05581</name>
</gene>
<evidence type="ECO:0000313" key="2">
    <source>
        <dbReference type="EMBL" id="KAG7529565.1"/>
    </source>
</evidence>
<dbReference type="AlphaFoldDB" id="A0A8K0JIU4"/>
<dbReference type="GO" id="GO:0016538">
    <property type="term" value="F:cyclin-dependent protein serine/threonine kinase regulator activity"/>
    <property type="evidence" value="ECO:0007669"/>
    <property type="project" value="TreeGrafter"/>
</dbReference>
<dbReference type="CDD" id="cd20557">
    <property type="entry name" value="CYCLIN_ScPCL1-like"/>
    <property type="match status" value="1"/>
</dbReference>